<dbReference type="SMART" id="SM00530">
    <property type="entry name" value="HTH_XRE"/>
    <property type="match status" value="1"/>
</dbReference>
<sequence>MHRVGQTFADARAEAGLTQTQLAELSGVHQSCLSRLEQGNGNATISTLETVAAAMGCKIEIRLSRPSVRVREPSPPATPGAPFAA</sequence>
<dbReference type="InterPro" id="IPR010982">
    <property type="entry name" value="Lambda_DNA-bd_dom_sf"/>
</dbReference>
<dbReference type="Proteomes" id="UP000273154">
    <property type="component" value="Chromosome"/>
</dbReference>
<dbReference type="GO" id="GO:0003700">
    <property type="term" value="F:DNA-binding transcription factor activity"/>
    <property type="evidence" value="ECO:0007669"/>
    <property type="project" value="TreeGrafter"/>
</dbReference>
<dbReference type="EMBL" id="AP019367">
    <property type="protein sequence ID" value="BBH49448.1"/>
    <property type="molecule type" value="Genomic_DNA"/>
</dbReference>
<dbReference type="GO" id="GO:0005829">
    <property type="term" value="C:cytosol"/>
    <property type="evidence" value="ECO:0007669"/>
    <property type="project" value="TreeGrafter"/>
</dbReference>
<gene>
    <name evidence="3" type="ORF">Pcatena_00350</name>
</gene>
<dbReference type="RefSeq" id="WP_126420557.1">
    <property type="nucleotide sequence ID" value="NZ_AP019367.1"/>
</dbReference>
<dbReference type="OrthoDB" id="7428772at2"/>
<evidence type="ECO:0000313" key="3">
    <source>
        <dbReference type="EMBL" id="BBH49448.1"/>
    </source>
</evidence>
<dbReference type="Pfam" id="PF01381">
    <property type="entry name" value="HTH_3"/>
    <property type="match status" value="1"/>
</dbReference>
<name>A0A3G9JVK1_9ACTN</name>
<organism evidence="3 4">
    <name type="scientific">Parolsenella catena</name>
    <dbReference type="NCBI Taxonomy" id="2003188"/>
    <lineage>
        <taxon>Bacteria</taxon>
        <taxon>Bacillati</taxon>
        <taxon>Actinomycetota</taxon>
        <taxon>Coriobacteriia</taxon>
        <taxon>Coriobacteriales</taxon>
        <taxon>Atopobiaceae</taxon>
        <taxon>Parolsenella</taxon>
    </lineage>
</organism>
<dbReference type="InterPro" id="IPR001387">
    <property type="entry name" value="Cro/C1-type_HTH"/>
</dbReference>
<dbReference type="Gene3D" id="1.10.260.40">
    <property type="entry name" value="lambda repressor-like DNA-binding domains"/>
    <property type="match status" value="1"/>
</dbReference>
<feature type="domain" description="HTH cro/C1-type" evidence="2">
    <location>
        <begin position="8"/>
        <end position="62"/>
    </location>
</feature>
<protein>
    <recommendedName>
        <fullName evidence="2">HTH cro/C1-type domain-containing protein</fullName>
    </recommendedName>
</protein>
<dbReference type="GeneID" id="88848177"/>
<keyword evidence="1" id="KW-0238">DNA-binding</keyword>
<dbReference type="SUPFAM" id="SSF47413">
    <property type="entry name" value="lambda repressor-like DNA-binding domains"/>
    <property type="match status" value="1"/>
</dbReference>
<keyword evidence="4" id="KW-1185">Reference proteome</keyword>
<dbReference type="PANTHER" id="PTHR46797:SF1">
    <property type="entry name" value="METHYLPHOSPHONATE SYNTHASE"/>
    <property type="match status" value="1"/>
</dbReference>
<dbReference type="KEGG" id="pcat:Pcatena_00350"/>
<dbReference type="GO" id="GO:0003677">
    <property type="term" value="F:DNA binding"/>
    <property type="evidence" value="ECO:0007669"/>
    <property type="project" value="UniProtKB-KW"/>
</dbReference>
<dbReference type="CDD" id="cd00093">
    <property type="entry name" value="HTH_XRE"/>
    <property type="match status" value="1"/>
</dbReference>
<dbReference type="InterPro" id="IPR050807">
    <property type="entry name" value="TransReg_Diox_bact_type"/>
</dbReference>
<proteinExistence type="predicted"/>
<evidence type="ECO:0000313" key="4">
    <source>
        <dbReference type="Proteomes" id="UP000273154"/>
    </source>
</evidence>
<reference evidence="4" key="1">
    <citation type="submission" date="2018-11" db="EMBL/GenBank/DDBJ databases">
        <title>Comparative genomics of Parolsenella catena and Libanicoccus massiliensis: Reclassification of Libanicoccus massiliensis as Parolsenella massiliensis comb. nov.</title>
        <authorList>
            <person name="Sakamoto M."/>
            <person name="Ikeyama N."/>
            <person name="Murakami T."/>
            <person name="Mori H."/>
            <person name="Yuki M."/>
            <person name="Ohkuma M."/>
        </authorList>
    </citation>
    <scope>NUCLEOTIDE SEQUENCE [LARGE SCALE GENOMIC DNA]</scope>
    <source>
        <strain evidence="4">JCM 31932</strain>
    </source>
</reference>
<accession>A0A3G9JVK1</accession>
<evidence type="ECO:0000256" key="1">
    <source>
        <dbReference type="ARBA" id="ARBA00023125"/>
    </source>
</evidence>
<dbReference type="PROSITE" id="PS50943">
    <property type="entry name" value="HTH_CROC1"/>
    <property type="match status" value="1"/>
</dbReference>
<dbReference type="PANTHER" id="PTHR46797">
    <property type="entry name" value="HTH-TYPE TRANSCRIPTIONAL REGULATOR"/>
    <property type="match status" value="1"/>
</dbReference>
<dbReference type="AlphaFoldDB" id="A0A3G9JVK1"/>
<evidence type="ECO:0000259" key="2">
    <source>
        <dbReference type="PROSITE" id="PS50943"/>
    </source>
</evidence>